<gene>
    <name evidence="2" type="ORF">NA57DRAFT_51042</name>
</gene>
<name>A0A9P4IRT4_9PEZI</name>
<proteinExistence type="predicted"/>
<accession>A0A9P4IRT4</accession>
<comment type="caution">
    <text evidence="2">The sequence shown here is derived from an EMBL/GenBank/DDBJ whole genome shotgun (WGS) entry which is preliminary data.</text>
</comment>
<feature type="compositionally biased region" description="Basic and acidic residues" evidence="1">
    <location>
        <begin position="65"/>
        <end position="93"/>
    </location>
</feature>
<reference evidence="2" key="1">
    <citation type="journal article" date="2020" name="Stud. Mycol.">
        <title>101 Dothideomycetes genomes: a test case for predicting lifestyles and emergence of pathogens.</title>
        <authorList>
            <person name="Haridas S."/>
            <person name="Albert R."/>
            <person name="Binder M."/>
            <person name="Bloem J."/>
            <person name="Labutti K."/>
            <person name="Salamov A."/>
            <person name="Andreopoulos B."/>
            <person name="Baker S."/>
            <person name="Barry K."/>
            <person name="Bills G."/>
            <person name="Bluhm B."/>
            <person name="Cannon C."/>
            <person name="Castanera R."/>
            <person name="Culley D."/>
            <person name="Daum C."/>
            <person name="Ezra D."/>
            <person name="Gonzalez J."/>
            <person name="Henrissat B."/>
            <person name="Kuo A."/>
            <person name="Liang C."/>
            <person name="Lipzen A."/>
            <person name="Lutzoni F."/>
            <person name="Magnuson J."/>
            <person name="Mondo S."/>
            <person name="Nolan M."/>
            <person name="Ohm R."/>
            <person name="Pangilinan J."/>
            <person name="Park H.-J."/>
            <person name="Ramirez L."/>
            <person name="Alfaro M."/>
            <person name="Sun H."/>
            <person name="Tritt A."/>
            <person name="Yoshinaga Y."/>
            <person name="Zwiers L.-H."/>
            <person name="Turgeon B."/>
            <person name="Goodwin S."/>
            <person name="Spatafora J."/>
            <person name="Crous P."/>
            <person name="Grigoriev I."/>
        </authorList>
    </citation>
    <scope>NUCLEOTIDE SEQUENCE</scope>
    <source>
        <strain evidence="2">CBS 133067</strain>
    </source>
</reference>
<feature type="region of interest" description="Disordered" evidence="1">
    <location>
        <begin position="1"/>
        <end position="101"/>
    </location>
</feature>
<organism evidence="2 3">
    <name type="scientific">Rhizodiscina lignyota</name>
    <dbReference type="NCBI Taxonomy" id="1504668"/>
    <lineage>
        <taxon>Eukaryota</taxon>
        <taxon>Fungi</taxon>
        <taxon>Dikarya</taxon>
        <taxon>Ascomycota</taxon>
        <taxon>Pezizomycotina</taxon>
        <taxon>Dothideomycetes</taxon>
        <taxon>Pleosporomycetidae</taxon>
        <taxon>Aulographales</taxon>
        <taxon>Rhizodiscinaceae</taxon>
        <taxon>Rhizodiscina</taxon>
    </lineage>
</organism>
<evidence type="ECO:0000256" key="1">
    <source>
        <dbReference type="SAM" id="MobiDB-lite"/>
    </source>
</evidence>
<evidence type="ECO:0000313" key="3">
    <source>
        <dbReference type="Proteomes" id="UP000799772"/>
    </source>
</evidence>
<feature type="compositionally biased region" description="Basic and acidic residues" evidence="1">
    <location>
        <begin position="20"/>
        <end position="34"/>
    </location>
</feature>
<sequence length="101" mass="11061">MAPNPSKPHSQTVRGTLDNPKTKDAMNKGQEKNRTQLGDPVSLRAEISDSEPTEGDRGAASASRDAQEQAKSRLERGDEDGQGRDRLYEEKRGKLGAKSRL</sequence>
<dbReference type="Proteomes" id="UP000799772">
    <property type="component" value="Unassembled WGS sequence"/>
</dbReference>
<keyword evidence="3" id="KW-1185">Reference proteome</keyword>
<dbReference type="EMBL" id="ML978121">
    <property type="protein sequence ID" value="KAF2104198.1"/>
    <property type="molecule type" value="Genomic_DNA"/>
</dbReference>
<dbReference type="AlphaFoldDB" id="A0A9P4IRT4"/>
<dbReference type="OrthoDB" id="5234213at2759"/>
<evidence type="ECO:0000313" key="2">
    <source>
        <dbReference type="EMBL" id="KAF2104198.1"/>
    </source>
</evidence>
<protein>
    <submittedName>
        <fullName evidence="2">Uncharacterized protein</fullName>
    </submittedName>
</protein>